<dbReference type="RefSeq" id="WP_234989600.1">
    <property type="nucleotide sequence ID" value="NZ_FWXO01000001.1"/>
</dbReference>
<feature type="domain" description="TonB-dependent receptor plug" evidence="13">
    <location>
        <begin position="120"/>
        <end position="254"/>
    </location>
</feature>
<dbReference type="SUPFAM" id="SSF56935">
    <property type="entry name" value="Porins"/>
    <property type="match status" value="1"/>
</dbReference>
<evidence type="ECO:0000313" key="15">
    <source>
        <dbReference type="Proteomes" id="UP000192360"/>
    </source>
</evidence>
<dbReference type="NCBIfam" id="TIGR04057">
    <property type="entry name" value="SusC_RagA_signa"/>
    <property type="match status" value="1"/>
</dbReference>
<evidence type="ECO:0000256" key="7">
    <source>
        <dbReference type="ARBA" id="ARBA00023136"/>
    </source>
</evidence>
<dbReference type="Gene3D" id="2.60.40.1120">
    <property type="entry name" value="Carboxypeptidase-like, regulatory domain"/>
    <property type="match status" value="1"/>
</dbReference>
<evidence type="ECO:0000256" key="4">
    <source>
        <dbReference type="ARBA" id="ARBA00022692"/>
    </source>
</evidence>
<comment type="similarity">
    <text evidence="10 11">Belongs to the TonB-dependent receptor family.</text>
</comment>
<evidence type="ECO:0000256" key="8">
    <source>
        <dbReference type="ARBA" id="ARBA00023170"/>
    </source>
</evidence>
<dbReference type="InterPro" id="IPR023996">
    <property type="entry name" value="TonB-dep_OMP_SusC/RagA"/>
</dbReference>
<dbReference type="AlphaFoldDB" id="A0A1W1YKY0"/>
<keyword evidence="6 11" id="KW-0798">TonB box</keyword>
<feature type="domain" description="TonB-dependent receptor-like beta-barrel" evidence="12">
    <location>
        <begin position="388"/>
        <end position="946"/>
    </location>
</feature>
<evidence type="ECO:0000259" key="12">
    <source>
        <dbReference type="Pfam" id="PF00593"/>
    </source>
</evidence>
<dbReference type="Pfam" id="PF13715">
    <property type="entry name" value="CarbopepD_reg_2"/>
    <property type="match status" value="1"/>
</dbReference>
<dbReference type="PANTHER" id="PTHR30069">
    <property type="entry name" value="TONB-DEPENDENT OUTER MEMBRANE RECEPTOR"/>
    <property type="match status" value="1"/>
</dbReference>
<keyword evidence="9 10" id="KW-0998">Cell outer membrane</keyword>
<dbReference type="InterPro" id="IPR037066">
    <property type="entry name" value="Plug_dom_sf"/>
</dbReference>
<dbReference type="PANTHER" id="PTHR30069:SF29">
    <property type="entry name" value="HEMOGLOBIN AND HEMOGLOBIN-HAPTOGLOBIN-BINDING PROTEIN 1-RELATED"/>
    <property type="match status" value="1"/>
</dbReference>
<keyword evidence="5" id="KW-0732">Signal</keyword>
<dbReference type="SUPFAM" id="SSF49464">
    <property type="entry name" value="Carboxypeptidase regulatory domain-like"/>
    <property type="match status" value="1"/>
</dbReference>
<evidence type="ECO:0000313" key="14">
    <source>
        <dbReference type="EMBL" id="SMC36837.1"/>
    </source>
</evidence>
<dbReference type="InterPro" id="IPR008969">
    <property type="entry name" value="CarboxyPept-like_regulatory"/>
</dbReference>
<gene>
    <name evidence="14" type="ORF">SAMN05660703_0618</name>
</gene>
<dbReference type="PROSITE" id="PS52016">
    <property type="entry name" value="TONB_DEPENDENT_REC_3"/>
    <property type="match status" value="1"/>
</dbReference>
<keyword evidence="3 10" id="KW-1134">Transmembrane beta strand</keyword>
<dbReference type="GO" id="GO:0009279">
    <property type="term" value="C:cell outer membrane"/>
    <property type="evidence" value="ECO:0007669"/>
    <property type="project" value="UniProtKB-SubCell"/>
</dbReference>
<evidence type="ECO:0000256" key="3">
    <source>
        <dbReference type="ARBA" id="ARBA00022452"/>
    </source>
</evidence>
<keyword evidence="2 10" id="KW-0813">Transport</keyword>
<sequence length="990" mass="106918">MKHNLIKRSVFLIFITMPFVLLAQSVVKGTIEDASYGGPVAGANVIIKGTTVGAISDFDGNYEITVDSFPATLIFSSLGYGTKEVQVTSAGTINVSLAEAATGLDEIVVSGLATSIKRTNLANAVATVSATELAGTTPPKTLDGALAGKFTGAIVSANSGAPGGGMSIKFRGVTSINGNSQPLYIIDGVYLDNSSISSGGLNAVSQASGGGNASSQDNATNRIADINPDDIQTIEILKGASAAAIYGSRGAAGVVIITTKKGKSGKTKVNFSQGFGFNEAIRLQGQRDWTAALAESQYGEGALYTAAEAAGTLRDYEKEIFGEKGLISNTSISASGGSDKTTFFTGFSRNDEDGIVKNTGYKKSSFRLNVDHRFTENVKLALNTNYITSNADRGFFNNDNTGTTLGVALTATRPWDFLLPDANGNYPDHPNNSSNPLQTRDLMKNNERVNRFIVGGSLDINVYRNENSSLKLVSKAGIDTYTLAATVIFPKELQFQRPDQGGLNGVSAVSTTTNKNANYSTFLVHDWNLENDLSFNTQLGATNEQFSRNTVRVVATDLIASETNVDQGANQTVTQDRLEQEDFGFFVQESINYQDKLIGTIGLRGDKSTNNGDVNKLFYYPKASLAVNLNNFDFWNEDSFLSRLKLRAAYGEAGTFAVFGSLYTIYASTLIDSNVGIAVPLTRGNPNILPERQKELELGFDLGLIENRLSLEFTMYKKNVDDLLLLANTQPSSGFSTKWENAGELENKGIEIALNASIVQNDDFDWNAGLNWWKNKSEMVRMDVPAYNTGGFGTSLGTFRIEEGKSVTQIVGNNVDGDLVQLGNAEPDFQMSLSNNLNYKDFSLSFLWHWKKGGDNVNLTKLLSDFGGTSADYDDFTVDPNGQIKNGDYRINNGIFAGNATPFVEDASYLRLREIGLYYSVPSSTLNQWFGEAISNVKIGFSGNNLINIFDYNSYDPEVSNFGGNGLSTGVEVTPFPSSKRYMFHLSAQF</sequence>
<dbReference type="InterPro" id="IPR036942">
    <property type="entry name" value="Beta-barrel_TonB_sf"/>
</dbReference>
<evidence type="ECO:0000256" key="9">
    <source>
        <dbReference type="ARBA" id="ARBA00023237"/>
    </source>
</evidence>
<dbReference type="InterPro" id="IPR039426">
    <property type="entry name" value="TonB-dep_rcpt-like"/>
</dbReference>
<keyword evidence="7 10" id="KW-0472">Membrane</keyword>
<dbReference type="Gene3D" id="2.40.170.20">
    <property type="entry name" value="TonB-dependent receptor, beta-barrel domain"/>
    <property type="match status" value="1"/>
</dbReference>
<evidence type="ECO:0000256" key="6">
    <source>
        <dbReference type="ARBA" id="ARBA00023077"/>
    </source>
</evidence>
<accession>A0A1W1YKY0</accession>
<dbReference type="InterPro" id="IPR000531">
    <property type="entry name" value="Beta-barrel_TonB"/>
</dbReference>
<dbReference type="STRING" id="504486.SAMN05660703_0618"/>
<protein>
    <submittedName>
        <fullName evidence="14">TonB-linked outer membrane protein, SusC/RagA family</fullName>
    </submittedName>
</protein>
<name>A0A1W1YKY0_9FLAO</name>
<dbReference type="InterPro" id="IPR012910">
    <property type="entry name" value="Plug_dom"/>
</dbReference>
<evidence type="ECO:0000256" key="5">
    <source>
        <dbReference type="ARBA" id="ARBA00022729"/>
    </source>
</evidence>
<dbReference type="Gene3D" id="2.170.130.10">
    <property type="entry name" value="TonB-dependent receptor, plug domain"/>
    <property type="match status" value="1"/>
</dbReference>
<dbReference type="InterPro" id="IPR023997">
    <property type="entry name" value="TonB-dep_OMP_SusC/RagA_CS"/>
</dbReference>
<evidence type="ECO:0000256" key="10">
    <source>
        <dbReference type="PROSITE-ProRule" id="PRU01360"/>
    </source>
</evidence>
<dbReference type="GO" id="GO:0015344">
    <property type="term" value="F:siderophore uptake transmembrane transporter activity"/>
    <property type="evidence" value="ECO:0007669"/>
    <property type="project" value="TreeGrafter"/>
</dbReference>
<dbReference type="GO" id="GO:0044718">
    <property type="term" value="P:siderophore transmembrane transport"/>
    <property type="evidence" value="ECO:0007669"/>
    <property type="project" value="TreeGrafter"/>
</dbReference>
<dbReference type="NCBIfam" id="TIGR04056">
    <property type="entry name" value="OMP_RagA_SusC"/>
    <property type="match status" value="1"/>
</dbReference>
<dbReference type="EMBL" id="FWXO01000001">
    <property type="protein sequence ID" value="SMC36837.1"/>
    <property type="molecule type" value="Genomic_DNA"/>
</dbReference>
<keyword evidence="15" id="KW-1185">Reference proteome</keyword>
<comment type="subcellular location">
    <subcellularLocation>
        <location evidence="1 10">Cell outer membrane</location>
        <topology evidence="1 10">Multi-pass membrane protein</topology>
    </subcellularLocation>
</comment>
<dbReference type="Pfam" id="PF07715">
    <property type="entry name" value="Plug"/>
    <property type="match status" value="1"/>
</dbReference>
<keyword evidence="8" id="KW-0675">Receptor</keyword>
<keyword evidence="4 10" id="KW-0812">Transmembrane</keyword>
<evidence type="ECO:0000256" key="11">
    <source>
        <dbReference type="RuleBase" id="RU003357"/>
    </source>
</evidence>
<reference evidence="14 15" key="1">
    <citation type="submission" date="2017-04" db="EMBL/GenBank/DDBJ databases">
        <authorList>
            <person name="Afonso C.L."/>
            <person name="Miller P.J."/>
            <person name="Scott M.A."/>
            <person name="Spackman E."/>
            <person name="Goraichik I."/>
            <person name="Dimitrov K.M."/>
            <person name="Suarez D.L."/>
            <person name="Swayne D.E."/>
        </authorList>
    </citation>
    <scope>NUCLEOTIDE SEQUENCE [LARGE SCALE GENOMIC DNA]</scope>
    <source>
        <strain evidence="14 15">DSM 21164</strain>
    </source>
</reference>
<dbReference type="Proteomes" id="UP000192360">
    <property type="component" value="Unassembled WGS sequence"/>
</dbReference>
<proteinExistence type="inferred from homology"/>
<evidence type="ECO:0000259" key="13">
    <source>
        <dbReference type="Pfam" id="PF07715"/>
    </source>
</evidence>
<dbReference type="Pfam" id="PF00593">
    <property type="entry name" value="TonB_dep_Rec_b-barrel"/>
    <property type="match status" value="1"/>
</dbReference>
<evidence type="ECO:0000256" key="1">
    <source>
        <dbReference type="ARBA" id="ARBA00004571"/>
    </source>
</evidence>
<organism evidence="14 15">
    <name type="scientific">Cellulophaga tyrosinoxydans</name>
    <dbReference type="NCBI Taxonomy" id="504486"/>
    <lineage>
        <taxon>Bacteria</taxon>
        <taxon>Pseudomonadati</taxon>
        <taxon>Bacteroidota</taxon>
        <taxon>Flavobacteriia</taxon>
        <taxon>Flavobacteriales</taxon>
        <taxon>Flavobacteriaceae</taxon>
        <taxon>Cellulophaga</taxon>
    </lineage>
</organism>
<evidence type="ECO:0000256" key="2">
    <source>
        <dbReference type="ARBA" id="ARBA00022448"/>
    </source>
</evidence>